<dbReference type="Gene3D" id="3.40.50.150">
    <property type="entry name" value="Vaccinia Virus protein VP39"/>
    <property type="match status" value="1"/>
</dbReference>
<dbReference type="Proteomes" id="UP000028491">
    <property type="component" value="Chromosome"/>
</dbReference>
<name>A0ABM5QQK7_9LACO</name>
<gene>
    <name evidence="1" type="ORF">WS08_0318</name>
</gene>
<evidence type="ECO:0000313" key="1">
    <source>
        <dbReference type="EMBL" id="AIG65257.1"/>
    </source>
</evidence>
<reference evidence="1 2" key="1">
    <citation type="journal article" date="2014" name="Genome Announc.">
        <title>Whole-Genome Sequence of Weissella ceti Strain WS08, Isolated from Diseased Rainbow Trout in Brazil.</title>
        <authorList>
            <person name="Figueiredo H.C."/>
            <person name="Leal G."/>
            <person name="Pereira F.L."/>
            <person name="Soares S.C."/>
            <person name="Dorella F.A."/>
            <person name="Carvalho A.F."/>
            <person name="Pereira U.P."/>
            <person name="Azevedo V.A."/>
        </authorList>
    </citation>
    <scope>NUCLEOTIDE SEQUENCE [LARGE SCALE GENOMIC DNA]</scope>
    <source>
        <strain evidence="1 2">WS08</strain>
    </source>
</reference>
<proteinExistence type="predicted"/>
<keyword evidence="1" id="KW-0808">Transferase</keyword>
<keyword evidence="1" id="KW-0489">Methyltransferase</keyword>
<dbReference type="EMBL" id="CP007588">
    <property type="protein sequence ID" value="AIG65257.1"/>
    <property type="molecule type" value="Genomic_DNA"/>
</dbReference>
<accession>A0ABM5QQK7</accession>
<dbReference type="InterPro" id="IPR029063">
    <property type="entry name" value="SAM-dependent_MTases_sf"/>
</dbReference>
<dbReference type="PANTHER" id="PTHR41313:SF1">
    <property type="entry name" value="DNA METHYLASE ADENINE-SPECIFIC DOMAIN-CONTAINING PROTEIN"/>
    <property type="match status" value="1"/>
</dbReference>
<dbReference type="SUPFAM" id="SSF53335">
    <property type="entry name" value="S-adenosyl-L-methionine-dependent methyltransferases"/>
    <property type="match status" value="1"/>
</dbReference>
<dbReference type="RefSeq" id="WP_009495862.1">
    <property type="nucleotide sequence ID" value="NZ_CP007588.1"/>
</dbReference>
<dbReference type="PANTHER" id="PTHR41313">
    <property type="entry name" value="ADENINE-SPECIFIC METHYLTRANSFERASE"/>
    <property type="match status" value="1"/>
</dbReference>
<sequence length="330" mass="36541">MFEAIEQAIKQLQKVQEMIGEVMEGPAIEAHIGVYELLLGQPDTWFTDLPADIQAQIQDALKESGFFELNAEQRRQVLQLQLVATMRADSLPSNYQVTPDAIGLWFTVLAETYFAKQETVEILDTTVGTGNLLATVALSLQQKGKEVHASGIENDDTMITIASGMAALTDMDWDLVHEDAMVANMPNQQLVIGDLPIGYYPNEVADNFITKAPEGRSFVHQVLIEQAMHQVRPGGLGLFLVPVNALENKELLAYFAADAVHFQGMVQLPDKLFTDAKQAKSILMLQKAGDDSQQASPAMIGLAPEMRDLDGIRDFVKRLQKWMIENKIQA</sequence>
<evidence type="ECO:0000313" key="2">
    <source>
        <dbReference type="Proteomes" id="UP000028491"/>
    </source>
</evidence>
<keyword evidence="2" id="KW-1185">Reference proteome</keyword>
<organism evidence="1 2">
    <name type="scientific">Weissella tructae</name>
    <dbReference type="NCBI Taxonomy" id="887702"/>
    <lineage>
        <taxon>Bacteria</taxon>
        <taxon>Bacillati</taxon>
        <taxon>Bacillota</taxon>
        <taxon>Bacilli</taxon>
        <taxon>Lactobacillales</taxon>
        <taxon>Lactobacillaceae</taxon>
        <taxon>Weissella</taxon>
    </lineage>
</organism>
<dbReference type="InterPro" id="IPR052933">
    <property type="entry name" value="DNA_Protect_Modify"/>
</dbReference>
<reference evidence="2" key="2">
    <citation type="submission" date="2014-04" db="EMBL/GenBank/DDBJ databases">
        <title>Complete genome of Weissella ceti strain WS08 isolated from diseased rainbow trout in Brazil.</title>
        <authorList>
            <person name="Figueiredo H.C.P."/>
            <person name="Leal C.A.G."/>
            <person name="Pereira F.L."/>
            <person name="Soares S.C."/>
            <person name="Dorella F.A."/>
            <person name="Carvalho A.F."/>
            <person name="Pereira U.P."/>
            <person name="Azevedo V.A.C."/>
        </authorList>
    </citation>
    <scope>NUCLEOTIDE SEQUENCE [LARGE SCALE GENOMIC DNA]</scope>
    <source>
        <strain evidence="2">WS08</strain>
    </source>
</reference>
<protein>
    <submittedName>
        <fullName evidence="1">Adenine-specific methyltransferase</fullName>
    </submittedName>
</protein>
<dbReference type="GO" id="GO:0032259">
    <property type="term" value="P:methylation"/>
    <property type="evidence" value="ECO:0007669"/>
    <property type="project" value="UniProtKB-KW"/>
</dbReference>
<dbReference type="GO" id="GO:0008168">
    <property type="term" value="F:methyltransferase activity"/>
    <property type="evidence" value="ECO:0007669"/>
    <property type="project" value="UniProtKB-KW"/>
</dbReference>